<dbReference type="EMBL" id="GBHO01028158">
    <property type="protein sequence ID" value="JAG15446.1"/>
    <property type="molecule type" value="Transcribed_RNA"/>
</dbReference>
<evidence type="ECO:0000313" key="3">
    <source>
        <dbReference type="EMBL" id="JAQ14048.1"/>
    </source>
</evidence>
<feature type="region of interest" description="Disordered" evidence="1">
    <location>
        <begin position="37"/>
        <end position="107"/>
    </location>
</feature>
<name>A0A0A9X724_LYGHE</name>
<evidence type="ECO:0000313" key="2">
    <source>
        <dbReference type="EMBL" id="JAG15446.1"/>
    </source>
</evidence>
<reference evidence="2" key="1">
    <citation type="journal article" date="2014" name="PLoS ONE">
        <title>Transcriptome-Based Identification of ABC Transporters in the Western Tarnished Plant Bug Lygus hesperus.</title>
        <authorList>
            <person name="Hull J.J."/>
            <person name="Chaney K."/>
            <person name="Geib S.M."/>
            <person name="Fabrick J.A."/>
            <person name="Brent C.S."/>
            <person name="Walsh D."/>
            <person name="Lavine L.C."/>
        </authorList>
    </citation>
    <scope>NUCLEOTIDE SEQUENCE</scope>
</reference>
<evidence type="ECO:0000256" key="1">
    <source>
        <dbReference type="SAM" id="MobiDB-lite"/>
    </source>
</evidence>
<dbReference type="AlphaFoldDB" id="A0A0A9X724"/>
<accession>A0A0A9X724</accession>
<gene>
    <name evidence="2" type="ORF">CM83_11576</name>
    <name evidence="3" type="ORF">g.93786</name>
</gene>
<dbReference type="EMBL" id="GDHC01004581">
    <property type="protein sequence ID" value="JAQ14048.1"/>
    <property type="molecule type" value="Transcribed_RNA"/>
</dbReference>
<feature type="compositionally biased region" description="Polar residues" evidence="1">
    <location>
        <begin position="44"/>
        <end position="62"/>
    </location>
</feature>
<feature type="compositionally biased region" description="Low complexity" evidence="1">
    <location>
        <begin position="63"/>
        <end position="72"/>
    </location>
</feature>
<reference evidence="3" key="3">
    <citation type="journal article" date="2016" name="Gigascience">
        <title>De novo construction of an expanded transcriptome assembly for the western tarnished plant bug, Lygus hesperus.</title>
        <authorList>
            <person name="Tassone E.E."/>
            <person name="Geib S.M."/>
            <person name="Hall B."/>
            <person name="Fabrick J.A."/>
            <person name="Brent C.S."/>
            <person name="Hull J.J."/>
        </authorList>
    </citation>
    <scope>NUCLEOTIDE SEQUENCE</scope>
</reference>
<reference evidence="2" key="2">
    <citation type="submission" date="2014-07" db="EMBL/GenBank/DDBJ databases">
        <authorList>
            <person name="Hull J."/>
        </authorList>
    </citation>
    <scope>NUCLEOTIDE SEQUENCE</scope>
</reference>
<feature type="compositionally biased region" description="Polar residues" evidence="1">
    <location>
        <begin position="88"/>
        <end position="100"/>
    </location>
</feature>
<sequence length="124" mass="13264">MCSVLAGESICEKKGVSFRVSGQPGRLDVIFRMHPVGTPVPRLKSSSNAVSTTSQNNRVLMNSRSSSSPSGSMEYGNDNNKNNRKTGKSNSNSSDNTQRMTRLPQRSVEALIKAGMLSDSVGAV</sequence>
<proteinExistence type="predicted"/>
<organism evidence="2">
    <name type="scientific">Lygus hesperus</name>
    <name type="common">Western plant bug</name>
    <dbReference type="NCBI Taxonomy" id="30085"/>
    <lineage>
        <taxon>Eukaryota</taxon>
        <taxon>Metazoa</taxon>
        <taxon>Ecdysozoa</taxon>
        <taxon>Arthropoda</taxon>
        <taxon>Hexapoda</taxon>
        <taxon>Insecta</taxon>
        <taxon>Pterygota</taxon>
        <taxon>Neoptera</taxon>
        <taxon>Paraneoptera</taxon>
        <taxon>Hemiptera</taxon>
        <taxon>Heteroptera</taxon>
        <taxon>Panheteroptera</taxon>
        <taxon>Cimicomorpha</taxon>
        <taxon>Miridae</taxon>
        <taxon>Mirini</taxon>
        <taxon>Lygus</taxon>
    </lineage>
</organism>
<protein>
    <submittedName>
        <fullName evidence="2">Uncharacterized protein</fullName>
    </submittedName>
</protein>